<feature type="domain" description="EamA" evidence="7">
    <location>
        <begin position="186"/>
        <end position="323"/>
    </location>
</feature>
<dbReference type="SUPFAM" id="SSF103481">
    <property type="entry name" value="Multidrug resistance efflux transporter EmrE"/>
    <property type="match status" value="2"/>
</dbReference>
<dbReference type="Pfam" id="PF00892">
    <property type="entry name" value="EamA"/>
    <property type="match status" value="2"/>
</dbReference>
<evidence type="ECO:0000256" key="3">
    <source>
        <dbReference type="ARBA" id="ARBA00022692"/>
    </source>
</evidence>
<evidence type="ECO:0000256" key="2">
    <source>
        <dbReference type="ARBA" id="ARBA00007635"/>
    </source>
</evidence>
<name>A0AAV9DF60_ACOCL</name>
<dbReference type="PANTHER" id="PTHR31218">
    <property type="entry name" value="WAT1-RELATED PROTEIN"/>
    <property type="match status" value="1"/>
</dbReference>
<comment type="caution">
    <text evidence="8">The sequence shown here is derived from an EMBL/GenBank/DDBJ whole genome shotgun (WGS) entry which is preliminary data.</text>
</comment>
<feature type="transmembrane region" description="Helical" evidence="6">
    <location>
        <begin position="35"/>
        <end position="56"/>
    </location>
</feature>
<comment type="subcellular location">
    <subcellularLocation>
        <location evidence="1 6">Membrane</location>
        <topology evidence="1 6">Multi-pass membrane protein</topology>
    </subcellularLocation>
</comment>
<evidence type="ECO:0000256" key="4">
    <source>
        <dbReference type="ARBA" id="ARBA00022989"/>
    </source>
</evidence>
<gene>
    <name evidence="8" type="ORF">QJS10_CPB13g00601</name>
</gene>
<organism evidence="8 9">
    <name type="scientific">Acorus calamus</name>
    <name type="common">Sweet flag</name>
    <dbReference type="NCBI Taxonomy" id="4465"/>
    <lineage>
        <taxon>Eukaryota</taxon>
        <taxon>Viridiplantae</taxon>
        <taxon>Streptophyta</taxon>
        <taxon>Embryophyta</taxon>
        <taxon>Tracheophyta</taxon>
        <taxon>Spermatophyta</taxon>
        <taxon>Magnoliopsida</taxon>
        <taxon>Liliopsida</taxon>
        <taxon>Acoraceae</taxon>
        <taxon>Acorus</taxon>
    </lineage>
</organism>
<evidence type="ECO:0000313" key="8">
    <source>
        <dbReference type="EMBL" id="KAK1299551.1"/>
    </source>
</evidence>
<protein>
    <recommendedName>
        <fullName evidence="6">WAT1-related protein</fullName>
    </recommendedName>
</protein>
<feature type="transmembrane region" description="Helical" evidence="6">
    <location>
        <begin position="215"/>
        <end position="236"/>
    </location>
</feature>
<keyword evidence="5 6" id="KW-0472">Membrane</keyword>
<feature type="transmembrane region" description="Helical" evidence="6">
    <location>
        <begin position="7"/>
        <end position="23"/>
    </location>
</feature>
<dbReference type="InterPro" id="IPR000620">
    <property type="entry name" value="EamA_dom"/>
</dbReference>
<dbReference type="GO" id="GO:0022857">
    <property type="term" value="F:transmembrane transporter activity"/>
    <property type="evidence" value="ECO:0007669"/>
    <property type="project" value="InterPro"/>
</dbReference>
<evidence type="ECO:0000256" key="5">
    <source>
        <dbReference type="ARBA" id="ARBA00023136"/>
    </source>
</evidence>
<keyword evidence="3 6" id="KW-0812">Transmembrane</keyword>
<evidence type="ECO:0000259" key="7">
    <source>
        <dbReference type="Pfam" id="PF00892"/>
    </source>
</evidence>
<feature type="transmembrane region" description="Helical" evidence="6">
    <location>
        <begin position="306"/>
        <end position="325"/>
    </location>
</feature>
<dbReference type="Proteomes" id="UP001180020">
    <property type="component" value="Unassembled WGS sequence"/>
</dbReference>
<evidence type="ECO:0000256" key="6">
    <source>
        <dbReference type="RuleBase" id="RU363077"/>
    </source>
</evidence>
<feature type="transmembrane region" description="Helical" evidence="6">
    <location>
        <begin position="130"/>
        <end position="149"/>
    </location>
</feature>
<evidence type="ECO:0000313" key="9">
    <source>
        <dbReference type="Proteomes" id="UP001180020"/>
    </source>
</evidence>
<feature type="domain" description="EamA" evidence="7">
    <location>
        <begin position="7"/>
        <end position="130"/>
    </location>
</feature>
<feature type="transmembrane region" description="Helical" evidence="6">
    <location>
        <begin position="68"/>
        <end position="90"/>
    </location>
</feature>
<reference evidence="8" key="1">
    <citation type="journal article" date="2023" name="Nat. Commun.">
        <title>Diploid and tetraploid genomes of Acorus and the evolution of monocots.</title>
        <authorList>
            <person name="Ma L."/>
            <person name="Liu K.W."/>
            <person name="Li Z."/>
            <person name="Hsiao Y.Y."/>
            <person name="Qi Y."/>
            <person name="Fu T."/>
            <person name="Tang G.D."/>
            <person name="Zhang D."/>
            <person name="Sun W.H."/>
            <person name="Liu D.K."/>
            <person name="Li Y."/>
            <person name="Chen G.Z."/>
            <person name="Liu X.D."/>
            <person name="Liao X.Y."/>
            <person name="Jiang Y.T."/>
            <person name="Yu X."/>
            <person name="Hao Y."/>
            <person name="Huang J."/>
            <person name="Zhao X.W."/>
            <person name="Ke S."/>
            <person name="Chen Y.Y."/>
            <person name="Wu W.L."/>
            <person name="Hsu J.L."/>
            <person name="Lin Y.F."/>
            <person name="Huang M.D."/>
            <person name="Li C.Y."/>
            <person name="Huang L."/>
            <person name="Wang Z.W."/>
            <person name="Zhao X."/>
            <person name="Zhong W.Y."/>
            <person name="Peng D.H."/>
            <person name="Ahmad S."/>
            <person name="Lan S."/>
            <person name="Zhang J.S."/>
            <person name="Tsai W.C."/>
            <person name="Van de Peer Y."/>
            <person name="Liu Z.J."/>
        </authorList>
    </citation>
    <scope>NUCLEOTIDE SEQUENCE</scope>
    <source>
        <strain evidence="8">CP</strain>
    </source>
</reference>
<feature type="transmembrane region" description="Helical" evidence="6">
    <location>
        <begin position="279"/>
        <end position="300"/>
    </location>
</feature>
<comment type="similarity">
    <text evidence="2 6">Belongs to the drug/metabolite transporter (DMT) superfamily. Plant drug/metabolite exporter (P-DME) (TC 2.A.7.4) family.</text>
</comment>
<feature type="transmembrane region" description="Helical" evidence="6">
    <location>
        <begin position="96"/>
        <end position="118"/>
    </location>
</feature>
<evidence type="ECO:0000256" key="1">
    <source>
        <dbReference type="ARBA" id="ARBA00004141"/>
    </source>
</evidence>
<proteinExistence type="inferred from homology"/>
<keyword evidence="9" id="KW-1185">Reference proteome</keyword>
<dbReference type="EMBL" id="JAUJYO010000013">
    <property type="protein sequence ID" value="KAK1299551.1"/>
    <property type="molecule type" value="Genomic_DNA"/>
</dbReference>
<accession>A0AAV9DF60</accession>
<feature type="transmembrane region" description="Helical" evidence="6">
    <location>
        <begin position="183"/>
        <end position="203"/>
    </location>
</feature>
<keyword evidence="4 6" id="KW-1133">Transmembrane helix</keyword>
<dbReference type="InterPro" id="IPR030184">
    <property type="entry name" value="WAT1-related"/>
</dbReference>
<dbReference type="InterPro" id="IPR037185">
    <property type="entry name" value="EmrE-like"/>
</dbReference>
<feature type="transmembrane region" description="Helical" evidence="6">
    <location>
        <begin position="242"/>
        <end position="267"/>
    </location>
</feature>
<dbReference type="GO" id="GO:0016020">
    <property type="term" value="C:membrane"/>
    <property type="evidence" value="ECO:0007669"/>
    <property type="project" value="UniProtKB-SubCell"/>
</dbReference>
<sequence>MDKKKPYLVLIVIQSIYAGMYMLSKAAFNEGMSTYVFVFYRQSLATIFLAPIALIFERKTAPPLPFTTFFKVFLLTLIGITFSFNLYGFALNYTSAALASATSNMIPVITFSLSILLGMETVKLKRASGISKLAGVALCATGAITIAFYKGPSLKSFIHHHLSTQHSSSRAAHAVSAQPTKKWIEGTFLMILCNTAWSMWIVFQGRLMQEYPAKLLFTTLQCLCSAVQSFFVALAFERDLSRWMLSFDVGLVAVAYSGIVVSGFTYYLQGWCIEKKGPVFLAMSTPLAFMITIVGSSFALGEVISFGSAVGGVLMIGGLYSVLWGKSKEQKDLRLLIQDTKECLEEKGIKDSPVKDTKECLEEKEIKDSPFQSV</sequence>
<reference evidence="8" key="2">
    <citation type="submission" date="2023-06" db="EMBL/GenBank/DDBJ databases">
        <authorList>
            <person name="Ma L."/>
            <person name="Liu K.-W."/>
            <person name="Li Z."/>
            <person name="Hsiao Y.-Y."/>
            <person name="Qi Y."/>
            <person name="Fu T."/>
            <person name="Tang G."/>
            <person name="Zhang D."/>
            <person name="Sun W.-H."/>
            <person name="Liu D.-K."/>
            <person name="Li Y."/>
            <person name="Chen G.-Z."/>
            <person name="Liu X.-D."/>
            <person name="Liao X.-Y."/>
            <person name="Jiang Y.-T."/>
            <person name="Yu X."/>
            <person name="Hao Y."/>
            <person name="Huang J."/>
            <person name="Zhao X.-W."/>
            <person name="Ke S."/>
            <person name="Chen Y.-Y."/>
            <person name="Wu W.-L."/>
            <person name="Hsu J.-L."/>
            <person name="Lin Y.-F."/>
            <person name="Huang M.-D."/>
            <person name="Li C.-Y."/>
            <person name="Huang L."/>
            <person name="Wang Z.-W."/>
            <person name="Zhao X."/>
            <person name="Zhong W.-Y."/>
            <person name="Peng D.-H."/>
            <person name="Ahmad S."/>
            <person name="Lan S."/>
            <person name="Zhang J.-S."/>
            <person name="Tsai W.-C."/>
            <person name="Van De Peer Y."/>
            <person name="Liu Z.-J."/>
        </authorList>
    </citation>
    <scope>NUCLEOTIDE SEQUENCE</scope>
    <source>
        <strain evidence="8">CP</strain>
        <tissue evidence="8">Leaves</tissue>
    </source>
</reference>
<dbReference type="AlphaFoldDB" id="A0AAV9DF60"/>